<proteinExistence type="predicted"/>
<dbReference type="Gene3D" id="3.40.50.150">
    <property type="entry name" value="Vaccinia Virus protein VP39"/>
    <property type="match status" value="1"/>
</dbReference>
<dbReference type="PANTHER" id="PTHR42998">
    <property type="entry name" value="TYPE I RESTRICTION ENZYME HINDVIIP M PROTEIN-RELATED"/>
    <property type="match status" value="1"/>
</dbReference>
<evidence type="ECO:0000313" key="4">
    <source>
        <dbReference type="Proteomes" id="UP000603200"/>
    </source>
</evidence>
<reference evidence="3 4" key="1">
    <citation type="submission" date="2021-01" db="EMBL/GenBank/DDBJ databases">
        <title>Whole genome shotgun sequence of Actinoplanes humidus NBRC 14915.</title>
        <authorList>
            <person name="Komaki H."/>
            <person name="Tamura T."/>
        </authorList>
    </citation>
    <scope>NUCLEOTIDE SEQUENCE [LARGE SCALE GENOMIC DNA]</scope>
    <source>
        <strain evidence="3 4">NBRC 14915</strain>
    </source>
</reference>
<organism evidence="3 4">
    <name type="scientific">Winogradskya humida</name>
    <dbReference type="NCBI Taxonomy" id="113566"/>
    <lineage>
        <taxon>Bacteria</taxon>
        <taxon>Bacillati</taxon>
        <taxon>Actinomycetota</taxon>
        <taxon>Actinomycetes</taxon>
        <taxon>Micromonosporales</taxon>
        <taxon>Micromonosporaceae</taxon>
        <taxon>Winogradskya</taxon>
    </lineage>
</organism>
<evidence type="ECO:0000256" key="2">
    <source>
        <dbReference type="ARBA" id="ARBA00023125"/>
    </source>
</evidence>
<dbReference type="Proteomes" id="UP000603200">
    <property type="component" value="Unassembled WGS sequence"/>
</dbReference>
<accession>A0ABQ3ZNU4</accession>
<evidence type="ECO:0008006" key="5">
    <source>
        <dbReference type="Google" id="ProtNLM"/>
    </source>
</evidence>
<keyword evidence="4" id="KW-1185">Reference proteome</keyword>
<sequence>MYTHCSFTQTELVLPQIPASVYAAVNTIMRAGGGVSSDELTAAEIARLADVGRAAVSNWRKRHADFPQPVGGPANSPTFDREEVERWLTANGRAIPDGSTTRNTTVPRDGDVLARLLRSLLPEGCAILDPGSGTTELPHQRLGSAGAVMCIAPHEAPPAGAPVGEFGPPGRNDAALAWVQICLAYTTEGGTAVVAVPFSAAVRTSGRRIRVELLRAGVLRQVVGLPELPGGPWQIWVLTRPSARPSYQVRMVDLSDHPLAELPSSAADWDAVYADELRTRIVPSIELLDEDVLLVPSGHVVGETLDVRPQLEAARASYTDLVTRLARQAPQPAETEVASSWPLVTVVELMRTGALAISRGKAEAGDVLVRAAHGEFTPVVASETTDDTSGATVLRCQPDVLDSYFLAGFLRSEINRRQAAGTSGGTFRLDVKRARVPRMPLSEQRRYGDAFRELMAFDAAATAVAHAAQEVTWTAVQGLTNGTFAPPLQGK</sequence>
<dbReference type="InterPro" id="IPR044946">
    <property type="entry name" value="Restrct_endonuc_typeI_TRD_sf"/>
</dbReference>
<name>A0ABQ3ZNU4_9ACTN</name>
<evidence type="ECO:0000256" key="1">
    <source>
        <dbReference type="ARBA" id="ARBA00022747"/>
    </source>
</evidence>
<dbReference type="Gene3D" id="3.90.220.20">
    <property type="entry name" value="DNA methylase specificity domains"/>
    <property type="match status" value="2"/>
</dbReference>
<dbReference type="SUPFAM" id="SSF116734">
    <property type="entry name" value="DNA methylase specificity domain"/>
    <property type="match status" value="1"/>
</dbReference>
<comment type="caution">
    <text evidence="3">The sequence shown here is derived from an EMBL/GenBank/DDBJ whole genome shotgun (WGS) entry which is preliminary data.</text>
</comment>
<dbReference type="SUPFAM" id="SSF53335">
    <property type="entry name" value="S-adenosyl-L-methionine-dependent methyltransferases"/>
    <property type="match status" value="1"/>
</dbReference>
<dbReference type="PANTHER" id="PTHR42998:SF1">
    <property type="entry name" value="TYPE I RESTRICTION ENZYME HINDI METHYLASE SUBUNIT"/>
    <property type="match status" value="1"/>
</dbReference>
<dbReference type="InterPro" id="IPR029063">
    <property type="entry name" value="SAM-dependent_MTases_sf"/>
</dbReference>
<gene>
    <name evidence="3" type="ORF">Ahu01nite_033570</name>
</gene>
<protein>
    <recommendedName>
        <fullName evidence="5">N-6 DNA methylase</fullName>
    </recommendedName>
</protein>
<keyword evidence="1" id="KW-0680">Restriction system</keyword>
<keyword evidence="2" id="KW-0238">DNA-binding</keyword>
<dbReference type="InterPro" id="IPR052916">
    <property type="entry name" value="Type-I_RE_MTase_Subunit"/>
</dbReference>
<evidence type="ECO:0000313" key="3">
    <source>
        <dbReference type="EMBL" id="GIE20255.1"/>
    </source>
</evidence>
<dbReference type="EMBL" id="BOMN01000040">
    <property type="protein sequence ID" value="GIE20255.1"/>
    <property type="molecule type" value="Genomic_DNA"/>
</dbReference>